<keyword evidence="3" id="KW-0809">Transit peptide</keyword>
<evidence type="ECO:0000256" key="2">
    <source>
        <dbReference type="ARBA" id="ARBA00022472"/>
    </source>
</evidence>
<dbReference type="GO" id="GO:0006353">
    <property type="term" value="P:DNA-templated transcription termination"/>
    <property type="evidence" value="ECO:0007669"/>
    <property type="project" value="UniProtKB-KW"/>
</dbReference>
<dbReference type="Gene3D" id="1.25.70.10">
    <property type="entry name" value="Transcription termination factor 3, mitochondrial"/>
    <property type="match status" value="1"/>
</dbReference>
<keyword evidence="2" id="KW-0806">Transcription termination</keyword>
<feature type="non-terminal residue" evidence="4">
    <location>
        <position position="1"/>
    </location>
</feature>
<keyword evidence="2" id="KW-0804">Transcription</keyword>
<comment type="similarity">
    <text evidence="1">Belongs to the mTERF family.</text>
</comment>
<dbReference type="InterPro" id="IPR038538">
    <property type="entry name" value="MTERF_sf"/>
</dbReference>
<reference evidence="4" key="1">
    <citation type="submission" date="2022-02" db="EMBL/GenBank/DDBJ databases">
        <authorList>
            <person name="Henning P.M."/>
            <person name="McCubbin A.G."/>
            <person name="Shore J.S."/>
        </authorList>
    </citation>
    <scope>NUCLEOTIDE SEQUENCE</scope>
    <source>
        <strain evidence="4">F60SS</strain>
        <tissue evidence="4">Leaves</tissue>
    </source>
</reference>
<dbReference type="InterPro" id="IPR003690">
    <property type="entry name" value="MTERF"/>
</dbReference>
<organism evidence="4 5">
    <name type="scientific">Turnera subulata</name>
    <dbReference type="NCBI Taxonomy" id="218843"/>
    <lineage>
        <taxon>Eukaryota</taxon>
        <taxon>Viridiplantae</taxon>
        <taxon>Streptophyta</taxon>
        <taxon>Embryophyta</taxon>
        <taxon>Tracheophyta</taxon>
        <taxon>Spermatophyta</taxon>
        <taxon>Magnoliopsida</taxon>
        <taxon>eudicotyledons</taxon>
        <taxon>Gunneridae</taxon>
        <taxon>Pentapetalae</taxon>
        <taxon>rosids</taxon>
        <taxon>fabids</taxon>
        <taxon>Malpighiales</taxon>
        <taxon>Passifloraceae</taxon>
        <taxon>Turnera</taxon>
    </lineage>
</organism>
<name>A0A9Q0FVT8_9ROSI</name>
<dbReference type="PANTHER" id="PTHR13068:SF120">
    <property type="entry name" value="TRANSCRIPTION TERMINATION FACTOR MTERF2, CHLOROPLASTIC-LIKE ISOFORM X1"/>
    <property type="match status" value="1"/>
</dbReference>
<dbReference type="GO" id="GO:0003676">
    <property type="term" value="F:nucleic acid binding"/>
    <property type="evidence" value="ECO:0007669"/>
    <property type="project" value="InterPro"/>
</dbReference>
<dbReference type="Proteomes" id="UP001141552">
    <property type="component" value="Unassembled WGS sequence"/>
</dbReference>
<evidence type="ECO:0000313" key="5">
    <source>
        <dbReference type="Proteomes" id="UP001141552"/>
    </source>
</evidence>
<gene>
    <name evidence="4" type="ORF">Tsubulata_021073</name>
</gene>
<accession>A0A9Q0FVT8</accession>
<keyword evidence="2" id="KW-0805">Transcription regulation</keyword>
<dbReference type="AlphaFoldDB" id="A0A9Q0FVT8"/>
<evidence type="ECO:0000256" key="1">
    <source>
        <dbReference type="ARBA" id="ARBA00007692"/>
    </source>
</evidence>
<keyword evidence="5" id="KW-1185">Reference proteome</keyword>
<proteinExistence type="inferred from homology"/>
<dbReference type="PANTHER" id="PTHR13068">
    <property type="entry name" value="CGI-12 PROTEIN-RELATED"/>
    <property type="match status" value="1"/>
</dbReference>
<reference evidence="4" key="2">
    <citation type="journal article" date="2023" name="Plants (Basel)">
        <title>Annotation of the Turnera subulata (Passifloraceae) Draft Genome Reveals the S-Locus Evolved after the Divergence of Turneroideae from Passifloroideae in a Stepwise Manner.</title>
        <authorList>
            <person name="Henning P.M."/>
            <person name="Roalson E.H."/>
            <person name="Mir W."/>
            <person name="McCubbin A.G."/>
            <person name="Shore J.S."/>
        </authorList>
    </citation>
    <scope>NUCLEOTIDE SEQUENCE</scope>
    <source>
        <strain evidence="4">F60SS</strain>
    </source>
</reference>
<evidence type="ECO:0000313" key="4">
    <source>
        <dbReference type="EMBL" id="KAJ4838478.1"/>
    </source>
</evidence>
<dbReference type="Pfam" id="PF02536">
    <property type="entry name" value="mTERF"/>
    <property type="match status" value="1"/>
</dbReference>
<sequence length="184" mass="21427">LEKSIIPRIEALRELLGNDANVLKAIRASFTILEDPLVYVESNMYLLVSHGVPWPLVLKMFLIQPKVLLQQTSRLSEIIAELKLMGFSPSKYNVLFLLAMRTLTVRTKALWQKKLEAYRSFGMSKDEVYLAFRMQPHCMEISVENIQKSMSFYIYKLKLKPSAISKHPNLMMFSIQKRIVPREY</sequence>
<dbReference type="OrthoDB" id="637682at2759"/>
<protein>
    <submittedName>
        <fullName evidence="4">Uncharacterized protein</fullName>
    </submittedName>
</protein>
<evidence type="ECO:0000256" key="3">
    <source>
        <dbReference type="ARBA" id="ARBA00022946"/>
    </source>
</evidence>
<comment type="caution">
    <text evidence="4">The sequence shown here is derived from an EMBL/GenBank/DDBJ whole genome shotgun (WGS) entry which is preliminary data.</text>
</comment>
<dbReference type="EMBL" id="JAKUCV010003540">
    <property type="protein sequence ID" value="KAJ4838478.1"/>
    <property type="molecule type" value="Genomic_DNA"/>
</dbReference>